<accession>A0ABS9RQ52</accession>
<proteinExistence type="predicted"/>
<evidence type="ECO:0000313" key="1">
    <source>
        <dbReference type="EMBL" id="MCH4561965.1"/>
    </source>
</evidence>
<organism evidence="1 2">
    <name type="scientific">Halomonas flagellata</name>
    <dbReference type="NCBI Taxonomy" id="2920385"/>
    <lineage>
        <taxon>Bacteria</taxon>
        <taxon>Pseudomonadati</taxon>
        <taxon>Pseudomonadota</taxon>
        <taxon>Gammaproteobacteria</taxon>
        <taxon>Oceanospirillales</taxon>
        <taxon>Halomonadaceae</taxon>
        <taxon>Halomonas</taxon>
    </lineage>
</organism>
<comment type="caution">
    <text evidence="1">The sequence shown here is derived from an EMBL/GenBank/DDBJ whole genome shotgun (WGS) entry which is preliminary data.</text>
</comment>
<protein>
    <submittedName>
        <fullName evidence="1">Uncharacterized protein</fullName>
    </submittedName>
</protein>
<dbReference type="EMBL" id="JAKVPY010000002">
    <property type="protein sequence ID" value="MCH4561965.1"/>
    <property type="molecule type" value="Genomic_DNA"/>
</dbReference>
<gene>
    <name evidence="1" type="ORF">MKP05_02330</name>
</gene>
<name>A0ABS9RQ52_9GAMM</name>
<reference evidence="1 2" key="1">
    <citation type="submission" date="2022-02" db="EMBL/GenBank/DDBJ databases">
        <title>Halomonas fukangensis sp. nov., a halophilic bacterium isolated from a bulk soil of Kalidium foliatum at Fukang.</title>
        <authorList>
            <person name="Huang Y."/>
        </authorList>
    </citation>
    <scope>NUCLEOTIDE SEQUENCE [LARGE SCALE GENOMIC DNA]</scope>
    <source>
        <strain evidence="1 2">EGI 63088</strain>
    </source>
</reference>
<dbReference type="Proteomes" id="UP001202117">
    <property type="component" value="Unassembled WGS sequence"/>
</dbReference>
<evidence type="ECO:0000313" key="2">
    <source>
        <dbReference type="Proteomes" id="UP001202117"/>
    </source>
</evidence>
<dbReference type="RefSeq" id="WP_181422002.1">
    <property type="nucleotide sequence ID" value="NZ_JAKVPY010000002.1"/>
</dbReference>
<sequence>MTTTHPAASRCPNAAHGVMVAGRGGEGRDDSVAVGRRYWFGYWFSTGVPVAMS</sequence>
<keyword evidence="2" id="KW-1185">Reference proteome</keyword>